<keyword evidence="3" id="KW-1185">Reference proteome</keyword>
<dbReference type="EMBL" id="LGRX02032755">
    <property type="protein sequence ID" value="KAK3243607.1"/>
    <property type="molecule type" value="Genomic_DNA"/>
</dbReference>
<evidence type="ECO:0000256" key="1">
    <source>
        <dbReference type="SAM" id="MobiDB-lite"/>
    </source>
</evidence>
<feature type="compositionally biased region" description="Basic and acidic residues" evidence="1">
    <location>
        <begin position="127"/>
        <end position="138"/>
    </location>
</feature>
<dbReference type="Proteomes" id="UP001190700">
    <property type="component" value="Unassembled WGS sequence"/>
</dbReference>
<dbReference type="AlphaFoldDB" id="A0AAE0EXB4"/>
<evidence type="ECO:0000313" key="2">
    <source>
        <dbReference type="EMBL" id="KAK3243607.1"/>
    </source>
</evidence>
<protein>
    <submittedName>
        <fullName evidence="2">Uncharacterized protein</fullName>
    </submittedName>
</protein>
<reference evidence="2 3" key="1">
    <citation type="journal article" date="2015" name="Genome Biol. Evol.">
        <title>Comparative Genomics of a Bacterivorous Green Alga Reveals Evolutionary Causalities and Consequences of Phago-Mixotrophic Mode of Nutrition.</title>
        <authorList>
            <person name="Burns J.A."/>
            <person name="Paasch A."/>
            <person name="Narechania A."/>
            <person name="Kim E."/>
        </authorList>
    </citation>
    <scope>NUCLEOTIDE SEQUENCE [LARGE SCALE GENOMIC DNA]</scope>
    <source>
        <strain evidence="2 3">PLY_AMNH</strain>
    </source>
</reference>
<sequence>MEKREYGLGMELLPVVYAQTIFSSLQKAIHSEEGNRTVMTPHRRERNLKVRLHMSHVSRSTKGLVEYHSENRQNCENLPQLWGGKQTRYNTLRKCSQRSTAVRHNSGGHRHHAAELAAEIIQQLEGATRERTHQERKGSSVKTGRGKIEDGEMLNDDPTKPLKGPRVKNVARKTDPKTLNFTACLTLFRHFRALPMLKSEDGDTAVSTKHLGVQCQGQTLLKHKKAIKTGMLHLYPYICHIVPGKMEEAKSFYKSEENRELKPQYKQVKHTGPIDEHTRETKLPQEQPESLLRILEDWRATGEAESEIEKRFSLHPLTYALARRQAEEDEEPWTNTWWDQAEARDAIWSLKLVRRERKPRYTRRNWAHQTIQ</sequence>
<organism evidence="2 3">
    <name type="scientific">Cymbomonas tetramitiformis</name>
    <dbReference type="NCBI Taxonomy" id="36881"/>
    <lineage>
        <taxon>Eukaryota</taxon>
        <taxon>Viridiplantae</taxon>
        <taxon>Chlorophyta</taxon>
        <taxon>Pyramimonadophyceae</taxon>
        <taxon>Pyramimonadales</taxon>
        <taxon>Pyramimonadaceae</taxon>
        <taxon>Cymbomonas</taxon>
    </lineage>
</organism>
<proteinExistence type="predicted"/>
<gene>
    <name evidence="2" type="ORF">CYMTET_46762</name>
</gene>
<name>A0AAE0EXB4_9CHLO</name>
<evidence type="ECO:0000313" key="3">
    <source>
        <dbReference type="Proteomes" id="UP001190700"/>
    </source>
</evidence>
<feature type="region of interest" description="Disordered" evidence="1">
    <location>
        <begin position="127"/>
        <end position="167"/>
    </location>
</feature>
<accession>A0AAE0EXB4</accession>
<comment type="caution">
    <text evidence="2">The sequence shown here is derived from an EMBL/GenBank/DDBJ whole genome shotgun (WGS) entry which is preliminary data.</text>
</comment>